<dbReference type="InParanoid" id="A0A067NVG1"/>
<organism evidence="2 3">
    <name type="scientific">Pleurotus ostreatus (strain PC15)</name>
    <name type="common">Oyster mushroom</name>
    <dbReference type="NCBI Taxonomy" id="1137138"/>
    <lineage>
        <taxon>Eukaryota</taxon>
        <taxon>Fungi</taxon>
        <taxon>Dikarya</taxon>
        <taxon>Basidiomycota</taxon>
        <taxon>Agaricomycotina</taxon>
        <taxon>Agaricomycetes</taxon>
        <taxon>Agaricomycetidae</taxon>
        <taxon>Agaricales</taxon>
        <taxon>Pleurotineae</taxon>
        <taxon>Pleurotaceae</taxon>
        <taxon>Pleurotus</taxon>
    </lineage>
</organism>
<sequence length="307" mass="34547">MPPIMDQIVTGYQRYYATQYVHRQYPIYVLQPLEFSSVTFLVCDYLVTLPDEVWPSISSSPRFNLHVVVAKIELFWTGKWSYARVLFLVVSKSLVSSPWSQSAKCTTQNRYQVIGWQLFHAIGQVWVHNVVTSSALAMIIPIQLILFLRVYGLYNNAKWIVGFLAVLFLASMAGELYVVIKLSPGMTRIVLPFSNIVLCQPNSGAVSHLYLGLIPAIAFDIPVFLLVLLRGISHLGTQKNADFKGSNIVRLLTRDSTLYFLVILVVYIGLAISWIKLPGVEAFITFGYGFSIVSVTASRMLINLKKL</sequence>
<keyword evidence="1" id="KW-1133">Transmembrane helix</keyword>
<gene>
    <name evidence="2" type="ORF">PLEOSDRAFT_1100391</name>
</gene>
<accession>A0A067NVG1</accession>
<dbReference type="OrthoDB" id="3256800at2759"/>
<feature type="transmembrane region" description="Helical" evidence="1">
    <location>
        <begin position="209"/>
        <end position="229"/>
    </location>
</feature>
<feature type="transmembrane region" description="Helical" evidence="1">
    <location>
        <begin position="160"/>
        <end position="180"/>
    </location>
</feature>
<evidence type="ECO:0000313" key="2">
    <source>
        <dbReference type="EMBL" id="KDQ31864.1"/>
    </source>
</evidence>
<dbReference type="EMBL" id="KL198005">
    <property type="protein sequence ID" value="KDQ31864.1"/>
    <property type="molecule type" value="Genomic_DNA"/>
</dbReference>
<dbReference type="HOGENOM" id="CLU_906475_0_0_1"/>
<feature type="transmembrane region" description="Helical" evidence="1">
    <location>
        <begin position="258"/>
        <end position="277"/>
    </location>
</feature>
<dbReference type="VEuPathDB" id="FungiDB:PLEOSDRAFT_1100391"/>
<dbReference type="AlphaFoldDB" id="A0A067NVG1"/>
<evidence type="ECO:0000313" key="3">
    <source>
        <dbReference type="Proteomes" id="UP000027073"/>
    </source>
</evidence>
<keyword evidence="1" id="KW-0812">Transmembrane</keyword>
<name>A0A067NVG1_PLEO1</name>
<keyword evidence="1" id="KW-0472">Membrane</keyword>
<evidence type="ECO:0000256" key="1">
    <source>
        <dbReference type="SAM" id="Phobius"/>
    </source>
</evidence>
<dbReference type="Proteomes" id="UP000027073">
    <property type="component" value="Unassembled WGS sequence"/>
</dbReference>
<reference evidence="3" key="1">
    <citation type="journal article" date="2014" name="Proc. Natl. Acad. Sci. U.S.A.">
        <title>Extensive sampling of basidiomycete genomes demonstrates inadequacy of the white-rot/brown-rot paradigm for wood decay fungi.</title>
        <authorList>
            <person name="Riley R."/>
            <person name="Salamov A.A."/>
            <person name="Brown D.W."/>
            <person name="Nagy L.G."/>
            <person name="Floudas D."/>
            <person name="Held B.W."/>
            <person name="Levasseur A."/>
            <person name="Lombard V."/>
            <person name="Morin E."/>
            <person name="Otillar R."/>
            <person name="Lindquist E.A."/>
            <person name="Sun H."/>
            <person name="LaButti K.M."/>
            <person name="Schmutz J."/>
            <person name="Jabbour D."/>
            <person name="Luo H."/>
            <person name="Baker S.E."/>
            <person name="Pisabarro A.G."/>
            <person name="Walton J.D."/>
            <person name="Blanchette R.A."/>
            <person name="Henrissat B."/>
            <person name="Martin F."/>
            <person name="Cullen D."/>
            <person name="Hibbett D.S."/>
            <person name="Grigoriev I.V."/>
        </authorList>
    </citation>
    <scope>NUCLEOTIDE SEQUENCE [LARGE SCALE GENOMIC DNA]</scope>
    <source>
        <strain evidence="3">PC15</strain>
    </source>
</reference>
<feature type="transmembrane region" description="Helical" evidence="1">
    <location>
        <begin position="283"/>
        <end position="302"/>
    </location>
</feature>
<protein>
    <submittedName>
        <fullName evidence="2">Uncharacterized protein</fullName>
    </submittedName>
</protein>
<feature type="transmembrane region" description="Helical" evidence="1">
    <location>
        <begin position="126"/>
        <end position="148"/>
    </location>
</feature>
<proteinExistence type="predicted"/>